<evidence type="ECO:0000313" key="7">
    <source>
        <dbReference type="EMBL" id="KAJ4955365.1"/>
    </source>
</evidence>
<evidence type="ECO:0000256" key="1">
    <source>
        <dbReference type="ARBA" id="ARBA00022946"/>
    </source>
</evidence>
<evidence type="ECO:0000256" key="4">
    <source>
        <dbReference type="RuleBase" id="RU003616"/>
    </source>
</evidence>
<dbReference type="InterPro" id="IPR008978">
    <property type="entry name" value="HSP20-like_chaperone"/>
</dbReference>
<dbReference type="Gene3D" id="2.60.40.790">
    <property type="match status" value="1"/>
</dbReference>
<accession>A0A9Q0GXJ0</accession>
<dbReference type="Pfam" id="PF00011">
    <property type="entry name" value="HSP20"/>
    <property type="match status" value="1"/>
</dbReference>
<dbReference type="AlphaFoldDB" id="A0A9Q0GXJ0"/>
<evidence type="ECO:0000256" key="3">
    <source>
        <dbReference type="PROSITE-ProRule" id="PRU00285"/>
    </source>
</evidence>
<evidence type="ECO:0000256" key="2">
    <source>
        <dbReference type="ARBA" id="ARBA00023016"/>
    </source>
</evidence>
<dbReference type="Proteomes" id="UP001141806">
    <property type="component" value="Unassembled WGS sequence"/>
</dbReference>
<keyword evidence="8" id="KW-1185">Reference proteome</keyword>
<dbReference type="EMBL" id="JAMYWD010000011">
    <property type="protein sequence ID" value="KAJ4955365.1"/>
    <property type="molecule type" value="Genomic_DNA"/>
</dbReference>
<dbReference type="InterPro" id="IPR044656">
    <property type="entry name" value="HSP14.7/HSP23.5/HSP23.6-like"/>
</dbReference>
<comment type="caution">
    <text evidence="7">The sequence shown here is derived from an EMBL/GenBank/DDBJ whole genome shotgun (WGS) entry which is preliminary data.</text>
</comment>
<keyword evidence="1" id="KW-0809">Transit peptide</keyword>
<dbReference type="CDD" id="cd06464">
    <property type="entry name" value="ACD_sHsps-like"/>
    <property type="match status" value="1"/>
</dbReference>
<dbReference type="PANTHER" id="PTHR46991">
    <property type="entry name" value="23.5 KDA HEAT SHOCK PROTEIN, MITOCHONDRIAL"/>
    <property type="match status" value="1"/>
</dbReference>
<feature type="domain" description="SHSP" evidence="6">
    <location>
        <begin position="109"/>
        <end position="214"/>
    </location>
</feature>
<evidence type="ECO:0000313" key="8">
    <source>
        <dbReference type="Proteomes" id="UP001141806"/>
    </source>
</evidence>
<protein>
    <recommendedName>
        <fullName evidence="6">SHSP domain-containing protein</fullName>
    </recommendedName>
</protein>
<dbReference type="OrthoDB" id="1431247at2759"/>
<name>A0A9Q0GXJ0_9MAGN</name>
<dbReference type="PROSITE" id="PS01031">
    <property type="entry name" value="SHSP"/>
    <property type="match status" value="1"/>
</dbReference>
<evidence type="ECO:0000259" key="6">
    <source>
        <dbReference type="PROSITE" id="PS01031"/>
    </source>
</evidence>
<dbReference type="SUPFAM" id="SSF49764">
    <property type="entry name" value="HSP20-like chaperones"/>
    <property type="match status" value="1"/>
</dbReference>
<reference evidence="7" key="1">
    <citation type="journal article" date="2023" name="Plant J.">
        <title>The genome of the king protea, Protea cynaroides.</title>
        <authorList>
            <person name="Chang J."/>
            <person name="Duong T.A."/>
            <person name="Schoeman C."/>
            <person name="Ma X."/>
            <person name="Roodt D."/>
            <person name="Barker N."/>
            <person name="Li Z."/>
            <person name="Van de Peer Y."/>
            <person name="Mizrachi E."/>
        </authorList>
    </citation>
    <scope>NUCLEOTIDE SEQUENCE</scope>
    <source>
        <tissue evidence="7">Young leaves</tissue>
    </source>
</reference>
<sequence>MASSIALKRASASGLVNKLFNPIRSVTVGPSVATRSFNAESQMQQRDERERSIDVDRRSDRRSLARRPGYSPGLFTDVFDPFLPPTSLSQILNMMDQMFENPLMAPARGMGGGKKRGWDAKEDENALYVRIDMPGLGKEDVKVWVEQNTLIITGEAKEGDEEGDGRKYSSRIDLPEKLYKLDEIKAEMKNGVLRLIIPKVKEEEGKDVHEVKIE</sequence>
<gene>
    <name evidence="7" type="ORF">NE237_012148</name>
</gene>
<comment type="similarity">
    <text evidence="3 4">Belongs to the small heat shock protein (HSP20) family.</text>
</comment>
<feature type="compositionally biased region" description="Polar residues" evidence="5">
    <location>
        <begin position="33"/>
        <end position="44"/>
    </location>
</feature>
<evidence type="ECO:0000256" key="5">
    <source>
        <dbReference type="SAM" id="MobiDB-lite"/>
    </source>
</evidence>
<feature type="compositionally biased region" description="Basic and acidic residues" evidence="5">
    <location>
        <begin position="45"/>
        <end position="63"/>
    </location>
</feature>
<organism evidence="7 8">
    <name type="scientific">Protea cynaroides</name>
    <dbReference type="NCBI Taxonomy" id="273540"/>
    <lineage>
        <taxon>Eukaryota</taxon>
        <taxon>Viridiplantae</taxon>
        <taxon>Streptophyta</taxon>
        <taxon>Embryophyta</taxon>
        <taxon>Tracheophyta</taxon>
        <taxon>Spermatophyta</taxon>
        <taxon>Magnoliopsida</taxon>
        <taxon>Proteales</taxon>
        <taxon>Proteaceae</taxon>
        <taxon>Protea</taxon>
    </lineage>
</organism>
<dbReference type="InterPro" id="IPR002068">
    <property type="entry name" value="A-crystallin/Hsp20_dom"/>
</dbReference>
<feature type="region of interest" description="Disordered" evidence="5">
    <location>
        <begin position="31"/>
        <end position="68"/>
    </location>
</feature>
<dbReference type="PANTHER" id="PTHR46991:SF11">
    <property type="entry name" value="SMALL HEAT SHOCK PROTEIN HSPF"/>
    <property type="match status" value="1"/>
</dbReference>
<keyword evidence="2" id="KW-0346">Stress response</keyword>
<proteinExistence type="inferred from homology"/>